<evidence type="ECO:0000256" key="6">
    <source>
        <dbReference type="ARBA" id="ARBA00023242"/>
    </source>
</evidence>
<proteinExistence type="predicted"/>
<organism evidence="10 11">
    <name type="scientific">Manihot esculenta</name>
    <name type="common">Cassava</name>
    <name type="synonym">Jatropha manihot</name>
    <dbReference type="NCBI Taxonomy" id="3983"/>
    <lineage>
        <taxon>Eukaryota</taxon>
        <taxon>Viridiplantae</taxon>
        <taxon>Streptophyta</taxon>
        <taxon>Embryophyta</taxon>
        <taxon>Tracheophyta</taxon>
        <taxon>Spermatophyta</taxon>
        <taxon>Magnoliopsida</taxon>
        <taxon>eudicotyledons</taxon>
        <taxon>Gunneridae</taxon>
        <taxon>Pentapetalae</taxon>
        <taxon>rosids</taxon>
        <taxon>fabids</taxon>
        <taxon>Malpighiales</taxon>
        <taxon>Euphorbiaceae</taxon>
        <taxon>Crotonoideae</taxon>
        <taxon>Manihoteae</taxon>
        <taxon>Manihot</taxon>
    </lineage>
</organism>
<evidence type="ECO:0000313" key="11">
    <source>
        <dbReference type="Proteomes" id="UP000091857"/>
    </source>
</evidence>
<keyword evidence="2" id="KW-0805">Transcription regulation</keyword>
<dbReference type="PANTHER" id="PTHR31307">
    <property type="entry name" value="TRIHELIX TRANSCRIPTION FACTOR ASIL2"/>
    <property type="match status" value="1"/>
</dbReference>
<sequence>MLIIQTLPYKVISRLTPIREADVIAGLNARPSLPLPLSTSPTNPILFSIILHPLSLRRTLAPSAIHSPTSHTPLPLFPMDPIRSVHHSTRPSASGGGGGREDCWSEGATETLIEAWGDRYINLNRGNLRQKDWKEVADTVNGRQNGVKPRKTDVQCKNRIDTLKKKYKLEKAKPPPSKWPFYYRLDSLIGANATVNPKKKAAAATFPVKSTPSIKPELYTGVSNSTEASFDDEKDEDDDDIGFDERAIKKQHRIEDVDFSDGAACRELARAILKFGEIYERIESSKQQQMVELEKQRMEFTKELEFERMNMFMDAQLELEKKSSKRSKYASSGSVCLASYLCLFLQDAHACTNRHSETCM</sequence>
<keyword evidence="3 7" id="KW-0175">Coiled coil</keyword>
<evidence type="ECO:0000256" key="7">
    <source>
        <dbReference type="SAM" id="Coils"/>
    </source>
</evidence>
<evidence type="ECO:0000313" key="10">
    <source>
        <dbReference type="EMBL" id="OAY46287.1"/>
    </source>
</evidence>
<feature type="compositionally biased region" description="Acidic residues" evidence="8">
    <location>
        <begin position="229"/>
        <end position="240"/>
    </location>
</feature>
<evidence type="ECO:0000256" key="8">
    <source>
        <dbReference type="SAM" id="MobiDB-lite"/>
    </source>
</evidence>
<dbReference type="STRING" id="3983.A0A2C9VNI8"/>
<comment type="caution">
    <text evidence="10">The sequence shown here is derived from an EMBL/GenBank/DDBJ whole genome shotgun (WGS) entry which is preliminary data.</text>
</comment>
<evidence type="ECO:0000256" key="1">
    <source>
        <dbReference type="ARBA" id="ARBA00004123"/>
    </source>
</evidence>
<dbReference type="AlphaFoldDB" id="A0A2C9VNI8"/>
<feature type="region of interest" description="Disordered" evidence="8">
    <location>
        <begin position="220"/>
        <end position="240"/>
    </location>
</feature>
<dbReference type="SMR" id="A0A2C9VNI8"/>
<comment type="subcellular location">
    <subcellularLocation>
        <location evidence="1">Nucleus</location>
    </subcellularLocation>
</comment>
<dbReference type="GO" id="GO:0000976">
    <property type="term" value="F:transcription cis-regulatory region binding"/>
    <property type="evidence" value="ECO:0000318"/>
    <property type="project" value="GO_Central"/>
</dbReference>
<feature type="region of interest" description="Disordered" evidence="8">
    <location>
        <begin position="84"/>
        <end position="104"/>
    </location>
</feature>
<dbReference type="Gene3D" id="1.10.10.60">
    <property type="entry name" value="Homeodomain-like"/>
    <property type="match status" value="1"/>
</dbReference>
<keyword evidence="4" id="KW-0238">DNA-binding</keyword>
<evidence type="ECO:0000256" key="5">
    <source>
        <dbReference type="ARBA" id="ARBA00023163"/>
    </source>
</evidence>
<protein>
    <recommendedName>
        <fullName evidence="9">Myb/SANT-like DNA-binding domain-containing protein</fullName>
    </recommendedName>
</protein>
<feature type="domain" description="Myb/SANT-like DNA-binding" evidence="9">
    <location>
        <begin position="102"/>
        <end position="188"/>
    </location>
</feature>
<dbReference type="Gramene" id="Manes.07G132100.18.v8.1">
    <property type="protein sequence ID" value="Manes.07G132100.18.v8.1.CDS"/>
    <property type="gene ID" value="Manes.07G132100.v8.1"/>
</dbReference>
<dbReference type="FunFam" id="1.10.10.60:FF:000104">
    <property type="entry name" value="trihelix transcription factor ASIL2"/>
    <property type="match status" value="1"/>
</dbReference>
<dbReference type="InterPro" id="IPR044822">
    <property type="entry name" value="Myb_DNA-bind_4"/>
</dbReference>
<dbReference type="Pfam" id="PF13837">
    <property type="entry name" value="Myb_DNA-bind_4"/>
    <property type="match status" value="1"/>
</dbReference>
<dbReference type="Gramene" id="Manes.07G132100.16.v8.1">
    <property type="protein sequence ID" value="Manes.07G132100.16.v8.1.CDS"/>
    <property type="gene ID" value="Manes.07G132100.v8.1"/>
</dbReference>
<keyword evidence="5" id="KW-0804">Transcription</keyword>
<keyword evidence="6" id="KW-0539">Nucleus</keyword>
<evidence type="ECO:0000256" key="2">
    <source>
        <dbReference type="ARBA" id="ARBA00023015"/>
    </source>
</evidence>
<evidence type="ECO:0000256" key="3">
    <source>
        <dbReference type="ARBA" id="ARBA00023054"/>
    </source>
</evidence>
<name>A0A2C9VNI8_MANES</name>
<evidence type="ECO:0000256" key="4">
    <source>
        <dbReference type="ARBA" id="ARBA00023125"/>
    </source>
</evidence>
<dbReference type="InterPro" id="IPR044823">
    <property type="entry name" value="ASIL1/2-like"/>
</dbReference>
<feature type="coiled-coil region" evidence="7">
    <location>
        <begin position="283"/>
        <end position="310"/>
    </location>
</feature>
<reference evidence="11" key="1">
    <citation type="journal article" date="2016" name="Nat. Biotechnol.">
        <title>Sequencing wild and cultivated cassava and related species reveals extensive interspecific hybridization and genetic diversity.</title>
        <authorList>
            <person name="Bredeson J.V."/>
            <person name="Lyons J.B."/>
            <person name="Prochnik S.E."/>
            <person name="Wu G.A."/>
            <person name="Ha C.M."/>
            <person name="Edsinger-Gonzales E."/>
            <person name="Grimwood J."/>
            <person name="Schmutz J."/>
            <person name="Rabbi I.Y."/>
            <person name="Egesi C."/>
            <person name="Nauluvula P."/>
            <person name="Lebot V."/>
            <person name="Ndunguru J."/>
            <person name="Mkamilo G."/>
            <person name="Bart R.S."/>
            <person name="Setter T.L."/>
            <person name="Gleadow R.M."/>
            <person name="Kulakow P."/>
            <person name="Ferguson M.E."/>
            <person name="Rounsley S."/>
            <person name="Rokhsar D.S."/>
        </authorList>
    </citation>
    <scope>NUCLEOTIDE SEQUENCE [LARGE SCALE GENOMIC DNA]</scope>
    <source>
        <strain evidence="11">cv. AM560-2</strain>
    </source>
</reference>
<gene>
    <name evidence="10" type="ORF">MANES_07G132100v8</name>
</gene>
<dbReference type="PANTHER" id="PTHR31307:SF40">
    <property type="entry name" value="TRIHELIX TRANSCRIPTION FACTOR ENAP1-RELATED"/>
    <property type="match status" value="1"/>
</dbReference>
<dbReference type="GO" id="GO:0005634">
    <property type="term" value="C:nucleus"/>
    <property type="evidence" value="ECO:0000318"/>
    <property type="project" value="GO_Central"/>
</dbReference>
<dbReference type="Proteomes" id="UP000091857">
    <property type="component" value="Chromosome 7"/>
</dbReference>
<keyword evidence="11" id="KW-1185">Reference proteome</keyword>
<dbReference type="Gramene" id="Manes.07G132100.4.v8.1">
    <property type="protein sequence ID" value="Manes.07G132100.4.v8.1.CDS"/>
    <property type="gene ID" value="Manes.07G132100.v8.1"/>
</dbReference>
<dbReference type="OrthoDB" id="2019351at2759"/>
<dbReference type="Gramene" id="Manes.07G132100.17.v8.1">
    <property type="protein sequence ID" value="Manes.07G132100.17.v8.1.CDS"/>
    <property type="gene ID" value="Manes.07G132100.v8.1"/>
</dbReference>
<accession>A0A2C9VNI8</accession>
<dbReference type="EMBL" id="CM004393">
    <property type="protein sequence ID" value="OAY46287.1"/>
    <property type="molecule type" value="Genomic_DNA"/>
</dbReference>
<dbReference type="Gramene" id="Manes.07G132100.8.v8.1">
    <property type="protein sequence ID" value="Manes.07G132100.8.v8.1.CDS"/>
    <property type="gene ID" value="Manes.07G132100.v8.1"/>
</dbReference>
<evidence type="ECO:0000259" key="9">
    <source>
        <dbReference type="Pfam" id="PF13837"/>
    </source>
</evidence>